<gene>
    <name evidence="1" type="ORF">BGI32_01895</name>
</gene>
<accession>A0A2N9WW23</accession>
<proteinExistence type="predicted"/>
<evidence type="ECO:0000313" key="1">
    <source>
        <dbReference type="EMBL" id="PIT17727.1"/>
    </source>
</evidence>
<sequence>MNIQVVATPITIIVPARTCIPTDFLSNIIAIIINLKTVFIARKIPLTLTEAFSSPLFRQHQAVTRVQSIFS</sequence>
<dbReference type="AlphaFoldDB" id="A0A2N9WW23"/>
<reference evidence="1 2" key="1">
    <citation type="journal article" date="2017" name="MBio">
        <title>Type VI secretion-mediated competition in the bee gut microbiome.</title>
        <authorList>
            <person name="Steele M.I."/>
            <person name="Kwong W.K."/>
            <person name="Powell J.E."/>
            <person name="Whiteley M."/>
            <person name="Moran N.A."/>
        </authorList>
    </citation>
    <scope>NUCLEOTIDE SEQUENCE [LARGE SCALE GENOMIC DNA]</scope>
    <source>
        <strain evidence="1 2">App2-2</strain>
    </source>
</reference>
<organism evidence="1 2">
    <name type="scientific">Snodgrassella alvi</name>
    <dbReference type="NCBI Taxonomy" id="1196083"/>
    <lineage>
        <taxon>Bacteria</taxon>
        <taxon>Pseudomonadati</taxon>
        <taxon>Pseudomonadota</taxon>
        <taxon>Betaproteobacteria</taxon>
        <taxon>Neisseriales</taxon>
        <taxon>Neisseriaceae</taxon>
        <taxon>Snodgrassella</taxon>
    </lineage>
</organism>
<protein>
    <submittedName>
        <fullName evidence="1">Uncharacterized protein</fullName>
    </submittedName>
</protein>
<dbReference type="EMBL" id="MDVB01000011">
    <property type="protein sequence ID" value="PIT17727.1"/>
    <property type="molecule type" value="Genomic_DNA"/>
</dbReference>
<comment type="caution">
    <text evidence="1">The sequence shown here is derived from an EMBL/GenBank/DDBJ whole genome shotgun (WGS) entry which is preliminary data.</text>
</comment>
<name>A0A2N9WW23_9NEIS</name>
<dbReference type="Proteomes" id="UP000231293">
    <property type="component" value="Unassembled WGS sequence"/>
</dbReference>
<evidence type="ECO:0000313" key="2">
    <source>
        <dbReference type="Proteomes" id="UP000231293"/>
    </source>
</evidence>